<evidence type="ECO:0000313" key="4">
    <source>
        <dbReference type="EMBL" id="CAB4690322.1"/>
    </source>
</evidence>
<organism evidence="5">
    <name type="scientific">freshwater metagenome</name>
    <dbReference type="NCBI Taxonomy" id="449393"/>
    <lineage>
        <taxon>unclassified sequences</taxon>
        <taxon>metagenomes</taxon>
        <taxon>ecological metagenomes</taxon>
    </lineage>
</organism>
<dbReference type="EMBL" id="CAFBQA010000002">
    <property type="protein sequence ID" value="CAB5033572.1"/>
    <property type="molecule type" value="Genomic_DNA"/>
</dbReference>
<dbReference type="InterPro" id="IPR000073">
    <property type="entry name" value="AB_hydrolase_1"/>
</dbReference>
<sequence>MALDSRPTSHRVSVQGALINSQAWGEVGNGGLILVHGGAAHARWWDFIAPLLAPNKRVLAIDLSGHGDSANRDAYSLDLWAEELMAVALAGGVKENPIIIGHSMGGLVGLKAGRDYGREIAGVITIDSPVRKISPENDGSGEGKQFGALRVYESKEDIVGRFRTIPEQATLPFAQDYVASVSIREVSGGWVWKFDPNISKKGFLPESDLHQLGCQVAIFRAEHGLVPMEMGELMRERLGAVLPVKVIRDSGHAIMLDKPLELIYEIQKVLDQWAQVPEAL</sequence>
<dbReference type="PANTHER" id="PTHR43798">
    <property type="entry name" value="MONOACYLGLYCEROL LIPASE"/>
    <property type="match status" value="1"/>
</dbReference>
<gene>
    <name evidence="4" type="ORF">UFOPK2593_00002</name>
    <name evidence="5" type="ORF">UFOPK3492_00036</name>
    <name evidence="6" type="ORF">UFOPK4234_00078</name>
    <name evidence="7" type="ORF">UFOPK4295_00070</name>
</gene>
<dbReference type="GO" id="GO:0016787">
    <property type="term" value="F:hydrolase activity"/>
    <property type="evidence" value="ECO:0007669"/>
    <property type="project" value="UniProtKB-KW"/>
</dbReference>
<evidence type="ECO:0000313" key="7">
    <source>
        <dbReference type="EMBL" id="CAB5044122.1"/>
    </source>
</evidence>
<reference evidence="5" key="1">
    <citation type="submission" date="2020-05" db="EMBL/GenBank/DDBJ databases">
        <authorList>
            <person name="Chiriac C."/>
            <person name="Salcher M."/>
            <person name="Ghai R."/>
            <person name="Kavagutti S V."/>
        </authorList>
    </citation>
    <scope>NUCLEOTIDE SEQUENCE</scope>
</reference>
<dbReference type="PANTHER" id="PTHR43798:SF14">
    <property type="entry name" value="SERINE HYDROLASE-LIKE PROTEIN DDB_G0286239"/>
    <property type="match status" value="1"/>
</dbReference>
<accession>A0A6J7F1R2</accession>
<dbReference type="Gene3D" id="3.40.50.1820">
    <property type="entry name" value="alpha/beta hydrolase"/>
    <property type="match status" value="1"/>
</dbReference>
<protein>
    <submittedName>
        <fullName evidence="5">Unannotated protein</fullName>
    </submittedName>
</protein>
<evidence type="ECO:0000313" key="5">
    <source>
        <dbReference type="EMBL" id="CAB4887465.1"/>
    </source>
</evidence>
<proteinExistence type="inferred from homology"/>
<name>A0A6J7F1R2_9ZZZZ</name>
<dbReference type="EMBL" id="CAEZXW010000001">
    <property type="protein sequence ID" value="CAB4690322.1"/>
    <property type="molecule type" value="Genomic_DNA"/>
</dbReference>
<keyword evidence="2" id="KW-0378">Hydrolase</keyword>
<evidence type="ECO:0000259" key="3">
    <source>
        <dbReference type="Pfam" id="PF12697"/>
    </source>
</evidence>
<dbReference type="EMBL" id="CAFBMD010000001">
    <property type="protein sequence ID" value="CAB4887465.1"/>
    <property type="molecule type" value="Genomic_DNA"/>
</dbReference>
<feature type="domain" description="AB hydrolase-1" evidence="3">
    <location>
        <begin position="32"/>
        <end position="262"/>
    </location>
</feature>
<dbReference type="Pfam" id="PF12697">
    <property type="entry name" value="Abhydrolase_6"/>
    <property type="match status" value="1"/>
</dbReference>
<dbReference type="SUPFAM" id="SSF53474">
    <property type="entry name" value="alpha/beta-Hydrolases"/>
    <property type="match status" value="1"/>
</dbReference>
<evidence type="ECO:0000256" key="2">
    <source>
        <dbReference type="ARBA" id="ARBA00022801"/>
    </source>
</evidence>
<dbReference type="AlphaFoldDB" id="A0A6J7F1R2"/>
<dbReference type="InterPro" id="IPR050266">
    <property type="entry name" value="AB_hydrolase_sf"/>
</dbReference>
<dbReference type="EMBL" id="CAFBQF010000002">
    <property type="protein sequence ID" value="CAB5044122.1"/>
    <property type="molecule type" value="Genomic_DNA"/>
</dbReference>
<dbReference type="GO" id="GO:0016020">
    <property type="term" value="C:membrane"/>
    <property type="evidence" value="ECO:0007669"/>
    <property type="project" value="TreeGrafter"/>
</dbReference>
<evidence type="ECO:0000313" key="6">
    <source>
        <dbReference type="EMBL" id="CAB5033572.1"/>
    </source>
</evidence>
<dbReference type="InterPro" id="IPR029058">
    <property type="entry name" value="AB_hydrolase_fold"/>
</dbReference>
<evidence type="ECO:0000256" key="1">
    <source>
        <dbReference type="ARBA" id="ARBA00008645"/>
    </source>
</evidence>
<comment type="similarity">
    <text evidence="1">Belongs to the AB hydrolase superfamily.</text>
</comment>